<evidence type="ECO:0000256" key="1">
    <source>
        <dbReference type="ARBA" id="ARBA00004496"/>
    </source>
</evidence>
<keyword evidence="3" id="KW-0963">Cytoplasm</keyword>
<dbReference type="AlphaFoldDB" id="A0A846YGP4"/>
<evidence type="ECO:0000256" key="4">
    <source>
        <dbReference type="ARBA" id="ARBA00023186"/>
    </source>
</evidence>
<name>A0A846YGP4_9NOCA</name>
<keyword evidence="4" id="KW-0143">Chaperone</keyword>
<evidence type="ECO:0000313" key="6">
    <source>
        <dbReference type="Proteomes" id="UP000570678"/>
    </source>
</evidence>
<comment type="similarity">
    <text evidence="2">Belongs to the EspG family.</text>
</comment>
<dbReference type="RefSeq" id="WP_062977170.1">
    <property type="nucleotide sequence ID" value="NZ_JAAXOT010000005.1"/>
</dbReference>
<evidence type="ECO:0000256" key="2">
    <source>
        <dbReference type="ARBA" id="ARBA00006411"/>
    </source>
</evidence>
<evidence type="ECO:0000313" key="5">
    <source>
        <dbReference type="EMBL" id="NKY56900.1"/>
    </source>
</evidence>
<dbReference type="EMBL" id="JAAXOT010000005">
    <property type="protein sequence ID" value="NKY56900.1"/>
    <property type="molecule type" value="Genomic_DNA"/>
</dbReference>
<accession>A0A846YGP4</accession>
<protein>
    <submittedName>
        <fullName evidence="5">ESX secretion-associated protein EspG</fullName>
    </submittedName>
</protein>
<dbReference type="Pfam" id="PF14011">
    <property type="entry name" value="ESX-1_EspG"/>
    <property type="match status" value="1"/>
</dbReference>
<evidence type="ECO:0000256" key="3">
    <source>
        <dbReference type="ARBA" id="ARBA00022490"/>
    </source>
</evidence>
<dbReference type="Proteomes" id="UP000570678">
    <property type="component" value="Unassembled WGS sequence"/>
</dbReference>
<sequence>MSRTWTFTDIEFVAAWESTKEGYLPEPFVFTSEPGRHRDHRRARIEAAERVRSRCGPELAEILATMAQPDIRIVVRGFDGHDLQNAERSIRILAARKGDNAHMVIQTPGQTLWHAEGFTMTEHGVIGLADAVVAALPEVGAGRQPDFTFAGGAGGDRMDRPRTGPAVLHRGDEPAVMGESFGAAPADLTGTITVAQGYSRLGPRGIRRRSLGWRDITGDGRYLIVSGNPATVLAVDRKRMVGVLNRQIADVVRAIKDERTSLGN</sequence>
<comment type="subcellular location">
    <subcellularLocation>
        <location evidence="1">Cytoplasm</location>
    </subcellularLocation>
</comment>
<gene>
    <name evidence="5" type="ORF">HGA15_12190</name>
</gene>
<keyword evidence="6" id="KW-1185">Reference proteome</keyword>
<comment type="caution">
    <text evidence="5">The sequence shown here is derived from an EMBL/GenBank/DDBJ whole genome shotgun (WGS) entry which is preliminary data.</text>
</comment>
<dbReference type="InterPro" id="IPR025734">
    <property type="entry name" value="EspG"/>
</dbReference>
<proteinExistence type="inferred from homology"/>
<organism evidence="5 6">
    <name type="scientific">Nocardia flavorosea</name>
    <dbReference type="NCBI Taxonomy" id="53429"/>
    <lineage>
        <taxon>Bacteria</taxon>
        <taxon>Bacillati</taxon>
        <taxon>Actinomycetota</taxon>
        <taxon>Actinomycetes</taxon>
        <taxon>Mycobacteriales</taxon>
        <taxon>Nocardiaceae</taxon>
        <taxon>Nocardia</taxon>
    </lineage>
</organism>
<reference evidence="5 6" key="1">
    <citation type="submission" date="2020-04" db="EMBL/GenBank/DDBJ databases">
        <title>MicrobeNet Type strains.</title>
        <authorList>
            <person name="Nicholson A.C."/>
        </authorList>
    </citation>
    <scope>NUCLEOTIDE SEQUENCE [LARGE SCALE GENOMIC DNA]</scope>
    <source>
        <strain evidence="5 6">JCM 3332</strain>
    </source>
</reference>